<dbReference type="RefSeq" id="WP_100398259.1">
    <property type="nucleotide sequence ID" value="NZ_JBHSOZ010000005.1"/>
</dbReference>
<evidence type="ECO:0000313" key="3">
    <source>
        <dbReference type="EMBL" id="MFC5713494.1"/>
    </source>
</evidence>
<evidence type="ECO:0000256" key="1">
    <source>
        <dbReference type="ARBA" id="ARBA00008439"/>
    </source>
</evidence>
<sequence length="100" mass="11661">MAEENKTIAVTDDEGNEHLLDILFTFDLEQTGHSYMVLTSAGEQQDEEEEEEEEEIEVYAFRYEEKDGEDAEQALYPIESDEEWDMVEEMIETLSAEDQI</sequence>
<dbReference type="Proteomes" id="UP001596142">
    <property type="component" value="Unassembled WGS sequence"/>
</dbReference>
<organism evidence="3 4">
    <name type="scientific">Thalassorhabdus alkalitolerans</name>
    <dbReference type="NCBI Taxonomy" id="2282697"/>
    <lineage>
        <taxon>Bacteria</taxon>
        <taxon>Bacillati</taxon>
        <taxon>Bacillota</taxon>
        <taxon>Bacilli</taxon>
        <taxon>Bacillales</taxon>
        <taxon>Bacillaceae</taxon>
        <taxon>Thalassorhabdus</taxon>
    </lineage>
</organism>
<name>A0ABW0YTX8_9BACI</name>
<comment type="caution">
    <text evidence="3">The sequence shown here is derived from an EMBL/GenBank/DDBJ whole genome shotgun (WGS) entry which is preliminary data.</text>
</comment>
<dbReference type="EMBL" id="JBHSOZ010000005">
    <property type="protein sequence ID" value="MFC5713494.1"/>
    <property type="molecule type" value="Genomic_DNA"/>
</dbReference>
<evidence type="ECO:0000256" key="2">
    <source>
        <dbReference type="HAMAP-Rule" id="MF_01448"/>
    </source>
</evidence>
<proteinExistence type="inferred from homology"/>
<protein>
    <recommendedName>
        <fullName evidence="2">UPF0473 protein ACFPU1_11925</fullName>
    </recommendedName>
</protein>
<dbReference type="PANTHER" id="PTHR40066">
    <property type="entry name" value="UPF0473 PROTEIN CBO2561/CLC_2432"/>
    <property type="match status" value="1"/>
</dbReference>
<dbReference type="NCBIfam" id="NF010222">
    <property type="entry name" value="PRK13678.2-5"/>
    <property type="match status" value="1"/>
</dbReference>
<gene>
    <name evidence="3" type="ORF">ACFPU1_11925</name>
</gene>
<accession>A0ABW0YTX8</accession>
<reference evidence="4" key="1">
    <citation type="journal article" date="2019" name="Int. J. Syst. Evol. Microbiol.">
        <title>The Global Catalogue of Microorganisms (GCM) 10K type strain sequencing project: providing services to taxonomists for standard genome sequencing and annotation.</title>
        <authorList>
            <consortium name="The Broad Institute Genomics Platform"/>
            <consortium name="The Broad Institute Genome Sequencing Center for Infectious Disease"/>
            <person name="Wu L."/>
            <person name="Ma J."/>
        </authorList>
    </citation>
    <scope>NUCLEOTIDE SEQUENCE [LARGE SCALE GENOMIC DNA]</scope>
    <source>
        <strain evidence="4">CECT 7184</strain>
    </source>
</reference>
<dbReference type="HAMAP" id="MF_01448">
    <property type="entry name" value="UPF0473"/>
    <property type="match status" value="1"/>
</dbReference>
<dbReference type="Pfam" id="PF06949">
    <property type="entry name" value="DUF1292"/>
    <property type="match status" value="1"/>
</dbReference>
<dbReference type="InterPro" id="IPR009711">
    <property type="entry name" value="UPF0473"/>
</dbReference>
<comment type="similarity">
    <text evidence="1 2">Belongs to the UPF0473 family.</text>
</comment>
<keyword evidence="4" id="KW-1185">Reference proteome</keyword>
<dbReference type="PANTHER" id="PTHR40066:SF1">
    <property type="entry name" value="UPF0473 PROTEIN CBO2561_CLC_2432"/>
    <property type="match status" value="1"/>
</dbReference>
<evidence type="ECO:0000313" key="4">
    <source>
        <dbReference type="Proteomes" id="UP001596142"/>
    </source>
</evidence>